<keyword evidence="2 6" id="KW-0812">Transmembrane</keyword>
<dbReference type="Proteomes" id="UP000059188">
    <property type="component" value="Unassembled WGS sequence"/>
</dbReference>
<dbReference type="AlphaFoldDB" id="A0A0B7F8L0"/>
<feature type="domain" description="TM7S3/TM198-like" evidence="7">
    <location>
        <begin position="43"/>
        <end position="256"/>
    </location>
</feature>
<evidence type="ECO:0000256" key="3">
    <source>
        <dbReference type="ARBA" id="ARBA00022989"/>
    </source>
</evidence>
<feature type="region of interest" description="Disordered" evidence="5">
    <location>
        <begin position="266"/>
        <end position="301"/>
    </location>
</feature>
<evidence type="ECO:0000313" key="8">
    <source>
        <dbReference type="EMBL" id="CEL52543.1"/>
    </source>
</evidence>
<dbReference type="Pfam" id="PF13886">
    <property type="entry name" value="TM7S3_TM198"/>
    <property type="match status" value="1"/>
</dbReference>
<comment type="subcellular location">
    <subcellularLocation>
        <location evidence="1">Membrane</location>
        <topology evidence="1">Multi-pass membrane protein</topology>
    </subcellularLocation>
</comment>
<feature type="transmembrane region" description="Helical" evidence="6">
    <location>
        <begin position="120"/>
        <end position="138"/>
    </location>
</feature>
<feature type="transmembrane region" description="Helical" evidence="6">
    <location>
        <begin position="39"/>
        <end position="57"/>
    </location>
</feature>
<gene>
    <name evidence="8" type="ORF">RSOLAG1IB_05747</name>
</gene>
<keyword evidence="9" id="KW-1185">Reference proteome</keyword>
<feature type="transmembrane region" description="Helical" evidence="6">
    <location>
        <begin position="241"/>
        <end position="261"/>
    </location>
</feature>
<feature type="region of interest" description="Disordered" evidence="5">
    <location>
        <begin position="366"/>
        <end position="386"/>
    </location>
</feature>
<feature type="transmembrane region" description="Helical" evidence="6">
    <location>
        <begin position="185"/>
        <end position="204"/>
    </location>
</feature>
<feature type="transmembrane region" description="Helical" evidence="6">
    <location>
        <begin position="96"/>
        <end position="113"/>
    </location>
</feature>
<feature type="transmembrane region" description="Helical" evidence="6">
    <location>
        <begin position="158"/>
        <end position="178"/>
    </location>
</feature>
<proteinExistence type="predicted"/>
<reference evidence="8 9" key="1">
    <citation type="submission" date="2014-11" db="EMBL/GenBank/DDBJ databases">
        <authorList>
            <person name="Wibberg Daniel"/>
        </authorList>
    </citation>
    <scope>NUCLEOTIDE SEQUENCE [LARGE SCALE GENOMIC DNA]</scope>
    <source>
        <strain evidence="8">Rhizoctonia solani AG1-IB 7/3/14</strain>
    </source>
</reference>
<evidence type="ECO:0000313" key="9">
    <source>
        <dbReference type="Proteomes" id="UP000059188"/>
    </source>
</evidence>
<dbReference type="EMBL" id="LN679109">
    <property type="protein sequence ID" value="CEL52543.1"/>
    <property type="molecule type" value="Genomic_DNA"/>
</dbReference>
<feature type="compositionally biased region" description="Polar residues" evidence="5">
    <location>
        <begin position="318"/>
        <end position="338"/>
    </location>
</feature>
<evidence type="ECO:0000256" key="4">
    <source>
        <dbReference type="ARBA" id="ARBA00023136"/>
    </source>
</evidence>
<feature type="compositionally biased region" description="Polar residues" evidence="5">
    <location>
        <begin position="276"/>
        <end position="291"/>
    </location>
</feature>
<dbReference type="InterPro" id="IPR025256">
    <property type="entry name" value="TM7S3/TM198-like_dom"/>
</dbReference>
<sequence length="581" mass="61497">MPGFRATVLDDVTGAPIPQVRASDGGGLIQGRIFSAPNVVWAVAAAIIGAPLGVAGVKLWRVTTALGGGLALAFAMWVALINTISESGLAPSQSMSDMLILLITGAAFLVGMVGGAFRVLVLPTMAAICILGGSSIAIRGVILRPGLLVPPGQNQQLAFVNVVIVAAGALFGGLSVIFKQRESMIFSTSCIGSFLMALAIDLLLNGQGGMSRGLRSVFDMNDNHLADLVGDGYSPPLSSQIVVASSMGIALILSLIQHFVFPGPFQRPRPRDRTRSITGSPTKDDSLTSSEPRPGRAVQAPGPIWRTSVLSLFRVPGRSSSAGPTQQETKPGTSYSEKLSNERRGSDAYNYGFGVYALPSELLRQQSRSRDQVASGSPNRSQRPMVVIAPGPSPQFAGIGLRAYKGQHLAIRNNNQARNVRGPSFGSAQYRNAQQAPVPQSSRGGYVPPIFPHNVPQVTLPSRARDSNHPSVTNQSTVRHPQYPTPRVIPSSNTTTATLAPPLKAVPTRSPRTGIGMSMLRMSVDSILDAYGGTNNSVYRYGGSRTGEGVRLELESWFNNGTVTNFTTAIFRAGYETSSFS</sequence>
<feature type="transmembrane region" description="Helical" evidence="6">
    <location>
        <begin position="64"/>
        <end position="84"/>
    </location>
</feature>
<evidence type="ECO:0000256" key="5">
    <source>
        <dbReference type="SAM" id="MobiDB-lite"/>
    </source>
</evidence>
<evidence type="ECO:0000256" key="2">
    <source>
        <dbReference type="ARBA" id="ARBA00022692"/>
    </source>
</evidence>
<organism evidence="8 9">
    <name type="scientific">Thanatephorus cucumeris (strain AG1-IB / isolate 7/3/14)</name>
    <name type="common">Lettuce bottom rot fungus</name>
    <name type="synonym">Rhizoctonia solani</name>
    <dbReference type="NCBI Taxonomy" id="1108050"/>
    <lineage>
        <taxon>Eukaryota</taxon>
        <taxon>Fungi</taxon>
        <taxon>Dikarya</taxon>
        <taxon>Basidiomycota</taxon>
        <taxon>Agaricomycotina</taxon>
        <taxon>Agaricomycetes</taxon>
        <taxon>Cantharellales</taxon>
        <taxon>Ceratobasidiaceae</taxon>
        <taxon>Rhizoctonia</taxon>
        <taxon>Rhizoctonia solani AG-1</taxon>
    </lineage>
</organism>
<dbReference type="GO" id="GO:0016020">
    <property type="term" value="C:membrane"/>
    <property type="evidence" value="ECO:0007669"/>
    <property type="project" value="UniProtKB-SubCell"/>
</dbReference>
<feature type="compositionally biased region" description="Polar residues" evidence="5">
    <location>
        <begin position="372"/>
        <end position="382"/>
    </location>
</feature>
<name>A0A0B7F8L0_THACB</name>
<keyword evidence="4 6" id="KW-0472">Membrane</keyword>
<feature type="compositionally biased region" description="Polar residues" evidence="5">
    <location>
        <begin position="426"/>
        <end position="443"/>
    </location>
</feature>
<feature type="region of interest" description="Disordered" evidence="5">
    <location>
        <begin position="316"/>
        <end position="343"/>
    </location>
</feature>
<dbReference type="OrthoDB" id="3359595at2759"/>
<keyword evidence="3 6" id="KW-1133">Transmembrane helix</keyword>
<feature type="region of interest" description="Disordered" evidence="5">
    <location>
        <begin position="461"/>
        <end position="497"/>
    </location>
</feature>
<feature type="compositionally biased region" description="Polar residues" evidence="5">
    <location>
        <begin position="469"/>
        <end position="479"/>
    </location>
</feature>
<accession>A0A0B7F8L0</accession>
<evidence type="ECO:0000256" key="1">
    <source>
        <dbReference type="ARBA" id="ARBA00004141"/>
    </source>
</evidence>
<feature type="region of interest" description="Disordered" evidence="5">
    <location>
        <begin position="415"/>
        <end position="444"/>
    </location>
</feature>
<protein>
    <recommendedName>
        <fullName evidence="7">TM7S3/TM198-like domain-containing protein</fullName>
    </recommendedName>
</protein>
<evidence type="ECO:0000259" key="7">
    <source>
        <dbReference type="Pfam" id="PF13886"/>
    </source>
</evidence>
<evidence type="ECO:0000256" key="6">
    <source>
        <dbReference type="SAM" id="Phobius"/>
    </source>
</evidence>